<accession>A0ABM4D5P9</accession>
<dbReference type="RefSeq" id="XP_065669614.1">
    <property type="nucleotide sequence ID" value="XM_065813542.1"/>
</dbReference>
<organism evidence="8 9">
    <name type="scientific">Hydra vulgaris</name>
    <name type="common">Hydra</name>
    <name type="synonym">Hydra attenuata</name>
    <dbReference type="NCBI Taxonomy" id="6087"/>
    <lineage>
        <taxon>Eukaryota</taxon>
        <taxon>Metazoa</taxon>
        <taxon>Cnidaria</taxon>
        <taxon>Hydrozoa</taxon>
        <taxon>Hydroidolina</taxon>
        <taxon>Anthoathecata</taxon>
        <taxon>Aplanulata</taxon>
        <taxon>Hydridae</taxon>
        <taxon>Hydra</taxon>
    </lineage>
</organism>
<evidence type="ECO:0000313" key="9">
    <source>
        <dbReference type="RefSeq" id="XP_065669614.1"/>
    </source>
</evidence>
<dbReference type="PROSITE" id="PS00027">
    <property type="entry name" value="HOMEOBOX_1"/>
    <property type="match status" value="1"/>
</dbReference>
<dbReference type="Pfam" id="PF00046">
    <property type="entry name" value="Homeodomain"/>
    <property type="match status" value="1"/>
</dbReference>
<protein>
    <submittedName>
        <fullName evidence="9">Retinal homeobox protein Rx-B-like isoform X1</fullName>
    </submittedName>
</protein>
<comment type="similarity">
    <text evidence="1">Belongs to the paired homeobox family.</text>
</comment>
<sequence length="222" mass="26333">MSRETNLSFSVENILKHKHKKDKCLIYHESNKKTTEVEHFERNSLWLINPTNLSFSINDFSKQRISPDGRLLDKLNEKQDHLYGRKHRRVRTAFTHHQLTTLERTFETSHYPDVVLRERLASFTGLAESRIQVWFKNRRAKYRKHQLYDSSTTELNDDTKYFTDNKKSHKKENISRTAKPKHIHHLYSEKTTSLPNLPGYNNLTNFKSVIKSPTIYGTLISF</sequence>
<evidence type="ECO:0000256" key="6">
    <source>
        <dbReference type="RuleBase" id="RU000682"/>
    </source>
</evidence>
<keyword evidence="4 5" id="KW-0539">Nucleus</keyword>
<comment type="subcellular location">
    <subcellularLocation>
        <location evidence="5 6">Nucleus</location>
    </subcellularLocation>
</comment>
<dbReference type="Gene3D" id="1.10.10.60">
    <property type="entry name" value="Homeodomain-like"/>
    <property type="match status" value="1"/>
</dbReference>
<feature type="domain" description="Homeobox" evidence="7">
    <location>
        <begin position="85"/>
        <end position="145"/>
    </location>
</feature>
<evidence type="ECO:0000256" key="5">
    <source>
        <dbReference type="PROSITE-ProRule" id="PRU00108"/>
    </source>
</evidence>
<keyword evidence="2 5" id="KW-0238">DNA-binding</keyword>
<dbReference type="SMART" id="SM00389">
    <property type="entry name" value="HOX"/>
    <property type="match status" value="1"/>
</dbReference>
<dbReference type="Proteomes" id="UP001652625">
    <property type="component" value="Chromosome 12"/>
</dbReference>
<keyword evidence="3 5" id="KW-0371">Homeobox</keyword>
<dbReference type="SUPFAM" id="SSF46689">
    <property type="entry name" value="Homeodomain-like"/>
    <property type="match status" value="1"/>
</dbReference>
<evidence type="ECO:0000259" key="7">
    <source>
        <dbReference type="PROSITE" id="PS50071"/>
    </source>
</evidence>
<dbReference type="InterPro" id="IPR009057">
    <property type="entry name" value="Homeodomain-like_sf"/>
</dbReference>
<dbReference type="InterPro" id="IPR001356">
    <property type="entry name" value="HD"/>
</dbReference>
<proteinExistence type="inferred from homology"/>
<reference evidence="9" key="1">
    <citation type="submission" date="2025-08" db="UniProtKB">
        <authorList>
            <consortium name="RefSeq"/>
        </authorList>
    </citation>
    <scope>IDENTIFICATION</scope>
</reference>
<dbReference type="InterPro" id="IPR052488">
    <property type="entry name" value="DMBX_homeobox"/>
</dbReference>
<keyword evidence="8" id="KW-1185">Reference proteome</keyword>
<dbReference type="PROSITE" id="PS50071">
    <property type="entry name" value="HOMEOBOX_2"/>
    <property type="match status" value="1"/>
</dbReference>
<evidence type="ECO:0000313" key="8">
    <source>
        <dbReference type="Proteomes" id="UP001652625"/>
    </source>
</evidence>
<evidence type="ECO:0000256" key="2">
    <source>
        <dbReference type="ARBA" id="ARBA00023125"/>
    </source>
</evidence>
<dbReference type="GeneID" id="100212761"/>
<dbReference type="PANTHER" id="PTHR46639">
    <property type="entry name" value="DIENCEPHALON/MESENCEPHALON HOMEOBOX PROTEIN 1"/>
    <property type="match status" value="1"/>
</dbReference>
<dbReference type="PANTHER" id="PTHR46639:SF2">
    <property type="entry name" value="DIENCEPHALON_MESENCEPHALON HOMEOBOX PROTEIN 1"/>
    <property type="match status" value="1"/>
</dbReference>
<dbReference type="InterPro" id="IPR017970">
    <property type="entry name" value="Homeobox_CS"/>
</dbReference>
<dbReference type="CDD" id="cd00086">
    <property type="entry name" value="homeodomain"/>
    <property type="match status" value="1"/>
</dbReference>
<evidence type="ECO:0000256" key="3">
    <source>
        <dbReference type="ARBA" id="ARBA00023155"/>
    </source>
</evidence>
<feature type="DNA-binding region" description="Homeobox" evidence="5">
    <location>
        <begin position="87"/>
        <end position="146"/>
    </location>
</feature>
<gene>
    <name evidence="9" type="primary">LOC100212761</name>
</gene>
<evidence type="ECO:0000256" key="4">
    <source>
        <dbReference type="ARBA" id="ARBA00023242"/>
    </source>
</evidence>
<name>A0ABM4D5P9_HYDVU</name>
<evidence type="ECO:0000256" key="1">
    <source>
        <dbReference type="ARBA" id="ARBA00005733"/>
    </source>
</evidence>